<proteinExistence type="predicted"/>
<dbReference type="SUPFAM" id="SSF48008">
    <property type="entry name" value="GntR ligand-binding domain-like"/>
    <property type="match status" value="1"/>
</dbReference>
<feature type="domain" description="HTH gntR-type" evidence="4">
    <location>
        <begin position="16"/>
        <end position="83"/>
    </location>
</feature>
<sequence>MNRAAPLHADFDLPDAATDDHIREAIYDAILDHKLPAGTRLVEAPLCEAFGVTRPILRRVFLRLSHERVIELQPNRGASVAAPSLQEANHVFEARRIVEQGVVAELARRAQRGELGRALAPLRTLIKEEHRVRESGSWKRWIRLSGDFHIQLAAAHCNDEITHLLTSLVARSSLMIGLYEAPSHTACSADEHTAILDAIEAGENDRAAHLMAEHIGDYAARLLRAESPEAEVDLRSLFAGSSGRKKK</sequence>
<evidence type="ECO:0000256" key="3">
    <source>
        <dbReference type="ARBA" id="ARBA00023163"/>
    </source>
</evidence>
<dbReference type="Pfam" id="PF07729">
    <property type="entry name" value="FCD"/>
    <property type="match status" value="1"/>
</dbReference>
<dbReference type="SMART" id="SM00895">
    <property type="entry name" value="FCD"/>
    <property type="match status" value="1"/>
</dbReference>
<comment type="caution">
    <text evidence="5">The sequence shown here is derived from an EMBL/GenBank/DDBJ whole genome shotgun (WGS) entry which is preliminary data.</text>
</comment>
<gene>
    <name evidence="5" type="ORF">GAK30_00194</name>
</gene>
<dbReference type="GO" id="GO:0003677">
    <property type="term" value="F:DNA binding"/>
    <property type="evidence" value="ECO:0007669"/>
    <property type="project" value="UniProtKB-KW"/>
</dbReference>
<organism evidence="5 6">
    <name type="scientific">Paracidovorax wautersii</name>
    <dbReference type="NCBI Taxonomy" id="1177982"/>
    <lineage>
        <taxon>Bacteria</taxon>
        <taxon>Pseudomonadati</taxon>
        <taxon>Pseudomonadota</taxon>
        <taxon>Betaproteobacteria</taxon>
        <taxon>Burkholderiales</taxon>
        <taxon>Comamonadaceae</taxon>
        <taxon>Paracidovorax</taxon>
    </lineage>
</organism>
<protein>
    <recommendedName>
        <fullName evidence="4">HTH gntR-type domain-containing protein</fullName>
    </recommendedName>
</protein>
<evidence type="ECO:0000256" key="1">
    <source>
        <dbReference type="ARBA" id="ARBA00023015"/>
    </source>
</evidence>
<dbReference type="InterPro" id="IPR011711">
    <property type="entry name" value="GntR_C"/>
</dbReference>
<reference evidence="6" key="1">
    <citation type="journal article" date="2020" name="MBio">
        <title>Horizontal gene transfer to a defensive symbiont with a reduced genome amongst a multipartite beetle microbiome.</title>
        <authorList>
            <person name="Waterworth S.C."/>
            <person name="Florez L.V."/>
            <person name="Rees E.R."/>
            <person name="Hertweck C."/>
            <person name="Kaltenpoth M."/>
            <person name="Kwan J.C."/>
        </authorList>
    </citation>
    <scope>NUCLEOTIDE SEQUENCE [LARGE SCALE GENOMIC DNA]</scope>
</reference>
<dbReference type="Gene3D" id="1.20.120.530">
    <property type="entry name" value="GntR ligand-binding domain-like"/>
    <property type="match status" value="1"/>
</dbReference>
<dbReference type="InterPro" id="IPR008920">
    <property type="entry name" value="TF_FadR/GntR_C"/>
</dbReference>
<keyword evidence="2" id="KW-0238">DNA-binding</keyword>
<dbReference type="Pfam" id="PF00392">
    <property type="entry name" value="GntR"/>
    <property type="match status" value="1"/>
</dbReference>
<dbReference type="PANTHER" id="PTHR43537:SF53">
    <property type="entry name" value="HTH-TYPE TRANSCRIPTIONAL REPRESSOR NANR"/>
    <property type="match status" value="1"/>
</dbReference>
<dbReference type="PANTHER" id="PTHR43537">
    <property type="entry name" value="TRANSCRIPTIONAL REGULATOR, GNTR FAMILY"/>
    <property type="match status" value="1"/>
</dbReference>
<dbReference type="PROSITE" id="PS50949">
    <property type="entry name" value="HTH_GNTR"/>
    <property type="match status" value="1"/>
</dbReference>
<keyword evidence="3" id="KW-0804">Transcription</keyword>
<dbReference type="SMART" id="SM00345">
    <property type="entry name" value="HTH_GNTR"/>
    <property type="match status" value="1"/>
</dbReference>
<dbReference type="GO" id="GO:0003700">
    <property type="term" value="F:DNA-binding transcription factor activity"/>
    <property type="evidence" value="ECO:0007669"/>
    <property type="project" value="InterPro"/>
</dbReference>
<evidence type="ECO:0000259" key="4">
    <source>
        <dbReference type="PROSITE" id="PS50949"/>
    </source>
</evidence>
<dbReference type="InterPro" id="IPR036388">
    <property type="entry name" value="WH-like_DNA-bd_sf"/>
</dbReference>
<evidence type="ECO:0000313" key="5">
    <source>
        <dbReference type="EMBL" id="KAF1023828.1"/>
    </source>
</evidence>
<keyword evidence="1" id="KW-0805">Transcription regulation</keyword>
<dbReference type="InterPro" id="IPR036390">
    <property type="entry name" value="WH_DNA-bd_sf"/>
</dbReference>
<name>A0A7V8JRS5_9BURK</name>
<accession>A0A7V8JRS5</accession>
<dbReference type="Gene3D" id="1.10.10.10">
    <property type="entry name" value="Winged helix-like DNA-binding domain superfamily/Winged helix DNA-binding domain"/>
    <property type="match status" value="1"/>
</dbReference>
<dbReference type="Proteomes" id="UP000461670">
    <property type="component" value="Unassembled WGS sequence"/>
</dbReference>
<dbReference type="SUPFAM" id="SSF46785">
    <property type="entry name" value="Winged helix' DNA-binding domain"/>
    <property type="match status" value="1"/>
</dbReference>
<dbReference type="AlphaFoldDB" id="A0A7V8JRS5"/>
<dbReference type="EMBL" id="WNDQ01000002">
    <property type="protein sequence ID" value="KAF1023828.1"/>
    <property type="molecule type" value="Genomic_DNA"/>
</dbReference>
<evidence type="ECO:0000313" key="6">
    <source>
        <dbReference type="Proteomes" id="UP000461670"/>
    </source>
</evidence>
<evidence type="ECO:0000256" key="2">
    <source>
        <dbReference type="ARBA" id="ARBA00023125"/>
    </source>
</evidence>
<dbReference type="InterPro" id="IPR000524">
    <property type="entry name" value="Tscrpt_reg_HTH_GntR"/>
</dbReference>